<feature type="transmembrane region" description="Helical" evidence="9">
    <location>
        <begin position="154"/>
        <end position="174"/>
    </location>
</feature>
<evidence type="ECO:0000256" key="7">
    <source>
        <dbReference type="ARBA" id="ARBA00023170"/>
    </source>
</evidence>
<dbReference type="GO" id="GO:0030425">
    <property type="term" value="C:dendrite"/>
    <property type="evidence" value="ECO:0007669"/>
    <property type="project" value="TreeGrafter"/>
</dbReference>
<evidence type="ECO:0000313" key="12">
    <source>
        <dbReference type="Proteomes" id="UP000186922"/>
    </source>
</evidence>
<evidence type="ECO:0000259" key="10">
    <source>
        <dbReference type="PROSITE" id="PS50262"/>
    </source>
</evidence>
<dbReference type="GO" id="GO:0007187">
    <property type="term" value="P:G protein-coupled receptor signaling pathway, coupled to cyclic nucleotide second messenger"/>
    <property type="evidence" value="ECO:0007669"/>
    <property type="project" value="TreeGrafter"/>
</dbReference>
<dbReference type="GO" id="GO:0030594">
    <property type="term" value="F:neurotransmitter receptor activity"/>
    <property type="evidence" value="ECO:0007669"/>
    <property type="project" value="TreeGrafter"/>
</dbReference>
<dbReference type="CDD" id="cd00637">
    <property type="entry name" value="7tm_classA_rhodopsin-like"/>
    <property type="match status" value="1"/>
</dbReference>
<sequence>MNFTCDPILPMFNGSTNLPNKSSDHLSVYSRIYDSFNDAVPYAMSILCVAISCSNALVLSAFVINKQLRTPFSVYLINLLVSDLAQSLLDLPFTTMGGFLPVWPLGRKACNFSLYGKWVYSAVVRNTHSLISFNRVWALFFPIHYKQNHTNATAIWLCVATWVYVHIWLLPGLIPDDLYYRLDDGSCQVNTTANPTWALPTQIVLYNSSVFVVAITYPAIWWKVGVRARMKTEFMHVRRDRSGLSRACWRGGDHSCSKHTVCPRT</sequence>
<reference evidence="11 12" key="1">
    <citation type="journal article" date="2016" name="Nat. Commun.">
        <title>Extremotolerant tardigrade genome and improved radiotolerance of human cultured cells by tardigrade-unique protein.</title>
        <authorList>
            <person name="Hashimoto T."/>
            <person name="Horikawa D.D."/>
            <person name="Saito Y."/>
            <person name="Kuwahara H."/>
            <person name="Kozuka-Hata H."/>
            <person name="Shin-I T."/>
            <person name="Minakuchi Y."/>
            <person name="Ohishi K."/>
            <person name="Motoyama A."/>
            <person name="Aizu T."/>
            <person name="Enomoto A."/>
            <person name="Kondo K."/>
            <person name="Tanaka S."/>
            <person name="Hara Y."/>
            <person name="Koshikawa S."/>
            <person name="Sagara H."/>
            <person name="Miura T."/>
            <person name="Yokobori S."/>
            <person name="Miyagawa K."/>
            <person name="Suzuki Y."/>
            <person name="Kubo T."/>
            <person name="Oyama M."/>
            <person name="Kohara Y."/>
            <person name="Fujiyama A."/>
            <person name="Arakawa K."/>
            <person name="Katayama T."/>
            <person name="Toyoda A."/>
            <person name="Kunieda T."/>
        </authorList>
    </citation>
    <scope>NUCLEOTIDE SEQUENCE [LARGE SCALE GENOMIC DNA]</scope>
    <source>
        <strain evidence="11 12">YOKOZUNA-1</strain>
    </source>
</reference>
<dbReference type="GO" id="GO:0045202">
    <property type="term" value="C:synapse"/>
    <property type="evidence" value="ECO:0007669"/>
    <property type="project" value="GOC"/>
</dbReference>
<dbReference type="GO" id="GO:0007268">
    <property type="term" value="P:chemical synaptic transmission"/>
    <property type="evidence" value="ECO:0007669"/>
    <property type="project" value="TreeGrafter"/>
</dbReference>
<dbReference type="Gene3D" id="1.20.1070.10">
    <property type="entry name" value="Rhodopsin 7-helix transmembrane proteins"/>
    <property type="match status" value="1"/>
</dbReference>
<feature type="domain" description="G-protein coupled receptors family 1 profile" evidence="10">
    <location>
        <begin position="54"/>
        <end position="265"/>
    </location>
</feature>
<dbReference type="Pfam" id="PF00001">
    <property type="entry name" value="7tm_1"/>
    <property type="match status" value="1"/>
</dbReference>
<dbReference type="InterPro" id="IPR000276">
    <property type="entry name" value="GPCR_Rhodpsn"/>
</dbReference>
<keyword evidence="12" id="KW-1185">Reference proteome</keyword>
<evidence type="ECO:0000313" key="11">
    <source>
        <dbReference type="EMBL" id="GAU94538.1"/>
    </source>
</evidence>
<dbReference type="OrthoDB" id="10071887at2759"/>
<evidence type="ECO:0000256" key="8">
    <source>
        <dbReference type="ARBA" id="ARBA00023224"/>
    </source>
</evidence>
<dbReference type="EMBL" id="BDGG01000002">
    <property type="protein sequence ID" value="GAU94538.1"/>
    <property type="molecule type" value="Genomic_DNA"/>
</dbReference>
<keyword evidence="6 9" id="KW-0472">Membrane</keyword>
<evidence type="ECO:0000256" key="9">
    <source>
        <dbReference type="SAM" id="Phobius"/>
    </source>
</evidence>
<dbReference type="STRING" id="947166.A0A1D1V7Q5"/>
<dbReference type="SUPFAM" id="SSF81321">
    <property type="entry name" value="Family A G protein-coupled receptor-like"/>
    <property type="match status" value="1"/>
</dbReference>
<protein>
    <recommendedName>
        <fullName evidence="10">G-protein coupled receptors family 1 profile domain-containing protein</fullName>
    </recommendedName>
</protein>
<keyword evidence="5" id="KW-0297">G-protein coupled receptor</keyword>
<keyword evidence="7" id="KW-0675">Receptor</keyword>
<keyword evidence="2" id="KW-1003">Cell membrane</keyword>
<dbReference type="PROSITE" id="PS50262">
    <property type="entry name" value="G_PROTEIN_RECEP_F1_2"/>
    <property type="match status" value="1"/>
</dbReference>
<feature type="transmembrane region" description="Helical" evidence="9">
    <location>
        <begin position="42"/>
        <end position="64"/>
    </location>
</feature>
<dbReference type="GO" id="GO:0004993">
    <property type="term" value="F:G protein-coupled serotonin receptor activity"/>
    <property type="evidence" value="ECO:0007669"/>
    <property type="project" value="TreeGrafter"/>
</dbReference>
<name>A0A1D1V7Q5_RAMVA</name>
<gene>
    <name evidence="11" type="primary">RvY_06294-1</name>
    <name evidence="11" type="synonym">RvY_06294.1</name>
    <name evidence="11" type="ORF">RvY_06294</name>
</gene>
<organism evidence="11 12">
    <name type="scientific">Ramazzottius varieornatus</name>
    <name type="common">Water bear</name>
    <name type="synonym">Tardigrade</name>
    <dbReference type="NCBI Taxonomy" id="947166"/>
    <lineage>
        <taxon>Eukaryota</taxon>
        <taxon>Metazoa</taxon>
        <taxon>Ecdysozoa</taxon>
        <taxon>Tardigrada</taxon>
        <taxon>Eutardigrada</taxon>
        <taxon>Parachela</taxon>
        <taxon>Hypsibioidea</taxon>
        <taxon>Ramazzottiidae</taxon>
        <taxon>Ramazzottius</taxon>
    </lineage>
</organism>
<evidence type="ECO:0000256" key="5">
    <source>
        <dbReference type="ARBA" id="ARBA00023040"/>
    </source>
</evidence>
<dbReference type="InterPro" id="IPR017452">
    <property type="entry name" value="GPCR_Rhodpsn_7TM"/>
</dbReference>
<evidence type="ECO:0000256" key="3">
    <source>
        <dbReference type="ARBA" id="ARBA00022692"/>
    </source>
</evidence>
<keyword evidence="4 9" id="KW-1133">Transmembrane helix</keyword>
<dbReference type="Proteomes" id="UP000186922">
    <property type="component" value="Unassembled WGS sequence"/>
</dbReference>
<evidence type="ECO:0000256" key="1">
    <source>
        <dbReference type="ARBA" id="ARBA00004651"/>
    </source>
</evidence>
<dbReference type="PANTHER" id="PTHR24247">
    <property type="entry name" value="5-HYDROXYTRYPTAMINE RECEPTOR"/>
    <property type="match status" value="1"/>
</dbReference>
<dbReference type="GO" id="GO:0005886">
    <property type="term" value="C:plasma membrane"/>
    <property type="evidence" value="ECO:0007669"/>
    <property type="project" value="UniProtKB-SubCell"/>
</dbReference>
<evidence type="ECO:0000256" key="2">
    <source>
        <dbReference type="ARBA" id="ARBA00022475"/>
    </source>
</evidence>
<comment type="caution">
    <text evidence="11">The sequence shown here is derived from an EMBL/GenBank/DDBJ whole genome shotgun (WGS) entry which is preliminary data.</text>
</comment>
<keyword evidence="8" id="KW-0807">Transducer</keyword>
<evidence type="ECO:0000256" key="6">
    <source>
        <dbReference type="ARBA" id="ARBA00023136"/>
    </source>
</evidence>
<proteinExistence type="predicted"/>
<keyword evidence="3 9" id="KW-0812">Transmembrane</keyword>
<dbReference type="AlphaFoldDB" id="A0A1D1V7Q5"/>
<feature type="transmembrane region" description="Helical" evidence="9">
    <location>
        <begin position="203"/>
        <end position="222"/>
    </location>
</feature>
<comment type="subcellular location">
    <subcellularLocation>
        <location evidence="1">Cell membrane</location>
        <topology evidence="1">Multi-pass membrane protein</topology>
    </subcellularLocation>
</comment>
<evidence type="ECO:0000256" key="4">
    <source>
        <dbReference type="ARBA" id="ARBA00022989"/>
    </source>
</evidence>
<accession>A0A1D1V7Q5</accession>